<evidence type="ECO:0000313" key="2">
    <source>
        <dbReference type="EMBL" id="APG27496.1"/>
    </source>
</evidence>
<keyword evidence="3" id="KW-1185">Reference proteome</keyword>
<accession>A0A1L3GNH1</accession>
<dbReference type="PROSITE" id="PS51725">
    <property type="entry name" value="ABM"/>
    <property type="match status" value="1"/>
</dbReference>
<keyword evidence="2" id="KW-0503">Monooxygenase</keyword>
<name>A0A1L3GNH1_9BACT</name>
<proteinExistence type="predicted"/>
<feature type="domain" description="ABM" evidence="1">
    <location>
        <begin position="6"/>
        <end position="95"/>
    </location>
</feature>
<dbReference type="AlphaFoldDB" id="A0A1L3GNH1"/>
<dbReference type="Gene3D" id="3.30.70.100">
    <property type="match status" value="1"/>
</dbReference>
<protein>
    <submittedName>
        <fullName evidence="2">Antibiotic biosynthesis monooxygenase</fullName>
    </submittedName>
</protein>
<evidence type="ECO:0000259" key="1">
    <source>
        <dbReference type="PROSITE" id="PS51725"/>
    </source>
</evidence>
<dbReference type="RefSeq" id="WP_072283462.1">
    <property type="nucleotide sequence ID" value="NZ_CP015519.1"/>
</dbReference>
<dbReference type="InterPro" id="IPR007138">
    <property type="entry name" value="ABM_dom"/>
</dbReference>
<dbReference type="Proteomes" id="UP000182517">
    <property type="component" value="Chromosome"/>
</dbReference>
<sequence length="99" mass="11139">MPVQDVIVVASFKAKEGKEQAALAELSALLDPTRQEVGCIQYDLHRSTDDPGVLVFYEVWKSRQDLEQHLAMPYLQALLGKVDELFAEAPQINLLEKLD</sequence>
<dbReference type="Pfam" id="PF03992">
    <property type="entry name" value="ABM"/>
    <property type="match status" value="1"/>
</dbReference>
<dbReference type="GO" id="GO:0004497">
    <property type="term" value="F:monooxygenase activity"/>
    <property type="evidence" value="ECO:0007669"/>
    <property type="project" value="UniProtKB-KW"/>
</dbReference>
<evidence type="ECO:0000313" key="3">
    <source>
        <dbReference type="Proteomes" id="UP000182517"/>
    </source>
</evidence>
<organism evidence="2 3">
    <name type="scientific">Syntrophotalea acetylenivorans</name>
    <dbReference type="NCBI Taxonomy" id="1842532"/>
    <lineage>
        <taxon>Bacteria</taxon>
        <taxon>Pseudomonadati</taxon>
        <taxon>Thermodesulfobacteriota</taxon>
        <taxon>Desulfuromonadia</taxon>
        <taxon>Desulfuromonadales</taxon>
        <taxon>Syntrophotaleaceae</taxon>
        <taxon>Syntrophotalea</taxon>
    </lineage>
</organism>
<gene>
    <name evidence="2" type="ORF">A7E78_06355</name>
</gene>
<dbReference type="SUPFAM" id="SSF54909">
    <property type="entry name" value="Dimeric alpha+beta barrel"/>
    <property type="match status" value="1"/>
</dbReference>
<dbReference type="OrthoDB" id="287932at2"/>
<dbReference type="PANTHER" id="PTHR33336:SF3">
    <property type="entry name" value="ABM DOMAIN-CONTAINING PROTEIN"/>
    <property type="match status" value="1"/>
</dbReference>
<dbReference type="PANTHER" id="PTHR33336">
    <property type="entry name" value="QUINOL MONOOXYGENASE YGIN-RELATED"/>
    <property type="match status" value="1"/>
</dbReference>
<dbReference type="KEGG" id="pef:A7E78_06355"/>
<keyword evidence="2" id="KW-0560">Oxidoreductase</keyword>
<dbReference type="InterPro" id="IPR011008">
    <property type="entry name" value="Dimeric_a/b-barrel"/>
</dbReference>
<dbReference type="STRING" id="1842532.A7E78_06355"/>
<dbReference type="EMBL" id="CP015519">
    <property type="protein sequence ID" value="APG27496.1"/>
    <property type="molecule type" value="Genomic_DNA"/>
</dbReference>
<reference evidence="2 3" key="1">
    <citation type="journal article" date="2017" name="Genome Announc.">
        <title>Complete Genome Sequences of Two Acetylene-Fermenting Pelobacter acetylenicus Strains.</title>
        <authorList>
            <person name="Sutton J.M."/>
            <person name="Baesman S.M."/>
            <person name="Fierst J.L."/>
            <person name="Poret-Peterson A.T."/>
            <person name="Oremland R.S."/>
            <person name="Dunlap D.S."/>
            <person name="Akob D.M."/>
        </authorList>
    </citation>
    <scope>NUCLEOTIDE SEQUENCE [LARGE SCALE GENOMIC DNA]</scope>
    <source>
        <strain evidence="2 3">SFB93</strain>
    </source>
</reference>
<dbReference type="InterPro" id="IPR050744">
    <property type="entry name" value="AI-2_Isomerase_LsrG"/>
</dbReference>